<dbReference type="Pfam" id="PF00085">
    <property type="entry name" value="Thioredoxin"/>
    <property type="match status" value="1"/>
</dbReference>
<evidence type="ECO:0000313" key="11">
    <source>
        <dbReference type="Proteomes" id="UP001310594"/>
    </source>
</evidence>
<protein>
    <recommendedName>
        <fullName evidence="3">protein disulfide-isomerase</fullName>
        <ecNumber evidence="3">5.3.4.1</ecNumber>
    </recommendedName>
</protein>
<dbReference type="InterPro" id="IPR017937">
    <property type="entry name" value="Thioredoxin_CS"/>
</dbReference>
<evidence type="ECO:0000259" key="9">
    <source>
        <dbReference type="PROSITE" id="PS51352"/>
    </source>
</evidence>
<evidence type="ECO:0000256" key="1">
    <source>
        <dbReference type="ARBA" id="ARBA00001182"/>
    </source>
</evidence>
<dbReference type="PANTHER" id="PTHR45815">
    <property type="entry name" value="PROTEIN DISULFIDE-ISOMERASE A6"/>
    <property type="match status" value="1"/>
</dbReference>
<gene>
    <name evidence="10" type="ORF">LTR97_008685</name>
</gene>
<dbReference type="GO" id="GO:0003756">
    <property type="term" value="F:protein disulfide isomerase activity"/>
    <property type="evidence" value="ECO:0007669"/>
    <property type="project" value="UniProtKB-EC"/>
</dbReference>
<feature type="compositionally biased region" description="Basic and acidic residues" evidence="7">
    <location>
        <begin position="539"/>
        <end position="550"/>
    </location>
</feature>
<feature type="chain" id="PRO_5043025156" description="protein disulfide-isomerase" evidence="8">
    <location>
        <begin position="17"/>
        <end position="550"/>
    </location>
</feature>
<dbReference type="EC" id="5.3.4.1" evidence="3"/>
<dbReference type="CDD" id="cd03002">
    <property type="entry name" value="PDI_a_MPD1_like"/>
    <property type="match status" value="1"/>
</dbReference>
<name>A0AAN8A1F9_9PEZI</name>
<dbReference type="PRINTS" id="PR00421">
    <property type="entry name" value="THIOREDOXIN"/>
</dbReference>
<dbReference type="PROSITE" id="PS00194">
    <property type="entry name" value="THIOREDOXIN_1"/>
    <property type="match status" value="1"/>
</dbReference>
<feature type="region of interest" description="Disordered" evidence="7">
    <location>
        <begin position="517"/>
        <end position="550"/>
    </location>
</feature>
<comment type="subcellular location">
    <subcellularLocation>
        <location evidence="2">Endoplasmic reticulum lumen</location>
    </subcellularLocation>
</comment>
<dbReference type="PANTHER" id="PTHR45815:SF3">
    <property type="entry name" value="PROTEIN DISULFIDE-ISOMERASE A6"/>
    <property type="match status" value="1"/>
</dbReference>
<evidence type="ECO:0000256" key="6">
    <source>
        <dbReference type="ARBA" id="ARBA00023284"/>
    </source>
</evidence>
<dbReference type="SUPFAM" id="SSF52833">
    <property type="entry name" value="Thioredoxin-like"/>
    <property type="match status" value="2"/>
</dbReference>
<dbReference type="Gene3D" id="3.40.30.10">
    <property type="entry name" value="Glutaredoxin"/>
    <property type="match status" value="2"/>
</dbReference>
<dbReference type="GO" id="GO:0034976">
    <property type="term" value="P:response to endoplasmic reticulum stress"/>
    <property type="evidence" value="ECO:0007669"/>
    <property type="project" value="TreeGrafter"/>
</dbReference>
<keyword evidence="5" id="KW-0413">Isomerase</keyword>
<dbReference type="InterPro" id="IPR036249">
    <property type="entry name" value="Thioredoxin-like_sf"/>
</dbReference>
<sequence length="550" mass="59634">MLTLLPLLTLLPAVLGEGLYTRSSPVLQVDGRSYRDLIEKSNHTTILEFYAPWCGHCKNLAPAFEKAAKSLSGLAKVAAVNCDEESNKQFCGSMGVQGFPTLKIVKPGKRAGKPVVEDYQGARTAKAIVDAVVEKIPNHVRRLKDTDYEKWLEEGGSEKPKAILFSDKGTVSALLKAIAVDFLGVIDVAQIRDKEKEANEVFNIEKFPTLVLLPGDGKDPVHYNGGMKKDEIVKFLSQAASPNPDPALSTKKEKKPKSSSSTNKSKASKSSSAFSKASASHESADSASAKATQTSETATEPDTPPTSSPDPAVVTETSQKPVKVPTADLAPPIQSLQDGLSLQQKCLNTKGGTCVLLLLPEGMTAETVPAISGLSEIAFKHAQAKRNLFPFYQLPASNSQGLALRTKLGLKPDTVEVVAVNGKRGWYRHYPAQSFKQAEIEDWVDAIRMGDLPKSSFPEGLLVPAEGLPQEPVRMEIPGFHEGMNKEEIRNAMRGQMPEGVDFEIEEIDDDEYERLKVQDPEIKSQGTQGDPVVVGEDGESKKGYAHEEL</sequence>
<keyword evidence="4" id="KW-1015">Disulfide bond</keyword>
<dbReference type="GO" id="GO:0015035">
    <property type="term" value="F:protein-disulfide reductase activity"/>
    <property type="evidence" value="ECO:0007669"/>
    <property type="project" value="TreeGrafter"/>
</dbReference>
<evidence type="ECO:0000256" key="8">
    <source>
        <dbReference type="SAM" id="SignalP"/>
    </source>
</evidence>
<feature type="region of interest" description="Disordered" evidence="7">
    <location>
        <begin position="239"/>
        <end position="326"/>
    </location>
</feature>
<evidence type="ECO:0000313" key="10">
    <source>
        <dbReference type="EMBL" id="KAK5695179.1"/>
    </source>
</evidence>
<dbReference type="InterPro" id="IPR013766">
    <property type="entry name" value="Thioredoxin_domain"/>
</dbReference>
<keyword evidence="6" id="KW-0676">Redox-active center</keyword>
<dbReference type="EMBL" id="JAVRQU010000014">
    <property type="protein sequence ID" value="KAK5695179.1"/>
    <property type="molecule type" value="Genomic_DNA"/>
</dbReference>
<feature type="signal peptide" evidence="8">
    <location>
        <begin position="1"/>
        <end position="16"/>
    </location>
</feature>
<reference evidence="10" key="1">
    <citation type="submission" date="2023-08" db="EMBL/GenBank/DDBJ databases">
        <title>Black Yeasts Isolated from many extreme environments.</title>
        <authorList>
            <person name="Coleine C."/>
            <person name="Stajich J.E."/>
            <person name="Selbmann L."/>
        </authorList>
    </citation>
    <scope>NUCLEOTIDE SEQUENCE</scope>
    <source>
        <strain evidence="10">CCFEE 5810</strain>
    </source>
</reference>
<dbReference type="AlphaFoldDB" id="A0AAN8A1F9"/>
<keyword evidence="8" id="KW-0732">Signal</keyword>
<evidence type="ECO:0000256" key="2">
    <source>
        <dbReference type="ARBA" id="ARBA00004319"/>
    </source>
</evidence>
<comment type="catalytic activity">
    <reaction evidence="1">
        <text>Catalyzes the rearrangement of -S-S- bonds in proteins.</text>
        <dbReference type="EC" id="5.3.4.1"/>
    </reaction>
</comment>
<evidence type="ECO:0000256" key="3">
    <source>
        <dbReference type="ARBA" id="ARBA00012723"/>
    </source>
</evidence>
<evidence type="ECO:0000256" key="4">
    <source>
        <dbReference type="ARBA" id="ARBA00023157"/>
    </source>
</evidence>
<comment type="caution">
    <text evidence="10">The sequence shown here is derived from an EMBL/GenBank/DDBJ whole genome shotgun (WGS) entry which is preliminary data.</text>
</comment>
<dbReference type="Pfam" id="PF24541">
    <property type="entry name" value="Thioredox_PDIA6_C"/>
    <property type="match status" value="1"/>
</dbReference>
<dbReference type="GO" id="GO:0005788">
    <property type="term" value="C:endoplasmic reticulum lumen"/>
    <property type="evidence" value="ECO:0007669"/>
    <property type="project" value="UniProtKB-SubCell"/>
</dbReference>
<dbReference type="Proteomes" id="UP001310594">
    <property type="component" value="Unassembled WGS sequence"/>
</dbReference>
<feature type="domain" description="Thioredoxin" evidence="9">
    <location>
        <begin position="1"/>
        <end position="138"/>
    </location>
</feature>
<evidence type="ECO:0000256" key="5">
    <source>
        <dbReference type="ARBA" id="ARBA00023235"/>
    </source>
</evidence>
<organism evidence="10 11">
    <name type="scientific">Elasticomyces elasticus</name>
    <dbReference type="NCBI Taxonomy" id="574655"/>
    <lineage>
        <taxon>Eukaryota</taxon>
        <taxon>Fungi</taxon>
        <taxon>Dikarya</taxon>
        <taxon>Ascomycota</taxon>
        <taxon>Pezizomycotina</taxon>
        <taxon>Dothideomycetes</taxon>
        <taxon>Dothideomycetidae</taxon>
        <taxon>Mycosphaerellales</taxon>
        <taxon>Teratosphaeriaceae</taxon>
        <taxon>Elasticomyces</taxon>
    </lineage>
</organism>
<feature type="compositionally biased region" description="Low complexity" evidence="7">
    <location>
        <begin position="258"/>
        <end position="301"/>
    </location>
</feature>
<dbReference type="InterPro" id="IPR057305">
    <property type="entry name" value="Thioredox_PDIA6_C"/>
</dbReference>
<accession>A0AAN8A1F9</accession>
<dbReference type="PROSITE" id="PS51352">
    <property type="entry name" value="THIOREDOXIN_2"/>
    <property type="match status" value="1"/>
</dbReference>
<evidence type="ECO:0000256" key="7">
    <source>
        <dbReference type="SAM" id="MobiDB-lite"/>
    </source>
</evidence>
<proteinExistence type="predicted"/>